<organism evidence="4 5">
    <name type="scientific">Pseudobacillus wudalianchiensis</name>
    <dbReference type="NCBI Taxonomy" id="1743143"/>
    <lineage>
        <taxon>Bacteria</taxon>
        <taxon>Bacillati</taxon>
        <taxon>Bacillota</taxon>
        <taxon>Bacilli</taxon>
        <taxon>Bacillales</taxon>
        <taxon>Bacillaceae</taxon>
        <taxon>Pseudobacillus</taxon>
    </lineage>
</organism>
<dbReference type="CDD" id="cd01948">
    <property type="entry name" value="EAL"/>
    <property type="match status" value="1"/>
</dbReference>
<feature type="domain" description="EAL" evidence="2">
    <location>
        <begin position="439"/>
        <end position="692"/>
    </location>
</feature>
<dbReference type="GO" id="GO:0071111">
    <property type="term" value="F:cyclic-guanylate-specific phosphodiesterase activity"/>
    <property type="evidence" value="ECO:0007669"/>
    <property type="project" value="InterPro"/>
</dbReference>
<reference evidence="5" key="1">
    <citation type="submission" date="2016-05" db="EMBL/GenBank/DDBJ databases">
        <authorList>
            <person name="Liu B."/>
            <person name="Wang J."/>
            <person name="Zhu Y."/>
            <person name="Liu G."/>
            <person name="Chen Q."/>
            <person name="Chen Z."/>
            <person name="Lan J."/>
            <person name="Che J."/>
            <person name="Ge C."/>
            <person name="Shi H."/>
            <person name="Pan Z."/>
            <person name="Liu X."/>
        </authorList>
    </citation>
    <scope>NUCLEOTIDE SEQUENCE [LARGE SCALE GENOMIC DNA]</scope>
    <source>
        <strain evidence="5">FJAT-27215</strain>
    </source>
</reference>
<dbReference type="NCBIfam" id="TIGR00254">
    <property type="entry name" value="GGDEF"/>
    <property type="match status" value="1"/>
</dbReference>
<dbReference type="InterPro" id="IPR033425">
    <property type="entry name" value="MASE3"/>
</dbReference>
<dbReference type="AlphaFoldDB" id="A0A1B9AMU0"/>
<proteinExistence type="predicted"/>
<feature type="transmembrane region" description="Helical" evidence="1">
    <location>
        <begin position="127"/>
        <end position="148"/>
    </location>
</feature>
<dbReference type="SUPFAM" id="SSF55073">
    <property type="entry name" value="Nucleotide cyclase"/>
    <property type="match status" value="1"/>
</dbReference>
<keyword evidence="1" id="KW-1133">Transmembrane helix</keyword>
<dbReference type="InterPro" id="IPR029787">
    <property type="entry name" value="Nucleotide_cyclase"/>
</dbReference>
<dbReference type="Pfam" id="PF17159">
    <property type="entry name" value="MASE3"/>
    <property type="match status" value="1"/>
</dbReference>
<dbReference type="Gene3D" id="3.30.70.270">
    <property type="match status" value="1"/>
</dbReference>
<keyword evidence="5" id="KW-1185">Reference proteome</keyword>
<dbReference type="SMART" id="SM00052">
    <property type="entry name" value="EAL"/>
    <property type="match status" value="1"/>
</dbReference>
<dbReference type="InterPro" id="IPR001633">
    <property type="entry name" value="EAL_dom"/>
</dbReference>
<feature type="transmembrane region" description="Helical" evidence="1">
    <location>
        <begin position="28"/>
        <end position="48"/>
    </location>
</feature>
<dbReference type="InterPro" id="IPR035919">
    <property type="entry name" value="EAL_sf"/>
</dbReference>
<dbReference type="PROSITE" id="PS50887">
    <property type="entry name" value="GGDEF"/>
    <property type="match status" value="1"/>
</dbReference>
<protein>
    <recommendedName>
        <fullName evidence="6">Diguanylate cyclase</fullName>
    </recommendedName>
</protein>
<dbReference type="PROSITE" id="PS50883">
    <property type="entry name" value="EAL"/>
    <property type="match status" value="1"/>
</dbReference>
<dbReference type="InterPro" id="IPR000160">
    <property type="entry name" value="GGDEF_dom"/>
</dbReference>
<feature type="transmembrane region" description="Helical" evidence="1">
    <location>
        <begin position="168"/>
        <end position="187"/>
    </location>
</feature>
<dbReference type="Pfam" id="PF00563">
    <property type="entry name" value="EAL"/>
    <property type="match status" value="1"/>
</dbReference>
<keyword evidence="1" id="KW-0812">Transmembrane</keyword>
<evidence type="ECO:0008006" key="6">
    <source>
        <dbReference type="Google" id="ProtNLM"/>
    </source>
</evidence>
<evidence type="ECO:0000256" key="1">
    <source>
        <dbReference type="SAM" id="Phobius"/>
    </source>
</evidence>
<dbReference type="InterPro" id="IPR043128">
    <property type="entry name" value="Rev_trsase/Diguanyl_cyclase"/>
</dbReference>
<evidence type="ECO:0000313" key="4">
    <source>
        <dbReference type="EMBL" id="OCA85116.1"/>
    </source>
</evidence>
<comment type="caution">
    <text evidence="4">The sequence shown here is derived from an EMBL/GenBank/DDBJ whole genome shotgun (WGS) entry which is preliminary data.</text>
</comment>
<dbReference type="SUPFAM" id="SSF141868">
    <property type="entry name" value="EAL domain-like"/>
    <property type="match status" value="1"/>
</dbReference>
<evidence type="ECO:0000259" key="2">
    <source>
        <dbReference type="PROSITE" id="PS50883"/>
    </source>
</evidence>
<feature type="transmembrane region" description="Helical" evidence="1">
    <location>
        <begin position="220"/>
        <end position="241"/>
    </location>
</feature>
<dbReference type="FunFam" id="3.20.20.450:FF:000001">
    <property type="entry name" value="Cyclic di-GMP phosphodiesterase yahA"/>
    <property type="match status" value="1"/>
</dbReference>
<keyword evidence="1" id="KW-0472">Membrane</keyword>
<dbReference type="Proteomes" id="UP000092578">
    <property type="component" value="Unassembled WGS sequence"/>
</dbReference>
<dbReference type="PANTHER" id="PTHR33121:SF70">
    <property type="entry name" value="SIGNALING PROTEIN YKOW"/>
    <property type="match status" value="1"/>
</dbReference>
<dbReference type="Pfam" id="PF00990">
    <property type="entry name" value="GGDEF"/>
    <property type="match status" value="1"/>
</dbReference>
<dbReference type="CDD" id="cd01949">
    <property type="entry name" value="GGDEF"/>
    <property type="match status" value="1"/>
</dbReference>
<dbReference type="Gene3D" id="3.20.20.450">
    <property type="entry name" value="EAL domain"/>
    <property type="match status" value="1"/>
</dbReference>
<accession>A0A1B9AMU0</accession>
<dbReference type="EMBL" id="MAYT01000027">
    <property type="protein sequence ID" value="OCA85116.1"/>
    <property type="molecule type" value="Genomic_DNA"/>
</dbReference>
<sequence>MPLLFLIPVLFFREPLFAVFKEQNYITLHLIFEIFIIASSFTIAIQAWMVFPHIMSNQRLWLGALFFSISLLEVLHTITYKGMPFFLIESTPYTATWFYMVSRLTQALGLFLIIISTEKQVNSKYRWLAYSFAFIYFLSWTTIIYHPAKLLPELVVEGTGTTVIKNSLQYTAIVLQCLCIVFLIKNFREAKNRNFMMIVASLYLMIGDSMFTSYKSVYDIANFIGHLFQLLGFYFLLRALYYTAVEEPFQLLKQAEQRLRKSEESLHYMAYHDELTKLPNFRYFKEKLAELLKREPQEKTAILIIEIDRFDAMNESLGHSFSDLILQSVAARLQETDFHNGFLGKMRGKEFTLFFKSIKDKEEAATICRKLQKLMAEPFRIQHLQLNITLNMGIALYPEHGKNADELLKHAQVAKFEAQNEFSRYAFYHYDMDEQLMDRLVLEHDLHKALDKGELYLYYQPQVNLREGRIVSLEALIRWKHPERGWVSPGEFIPIAEETGLIVPIGEWVLRTACKQLKHWHNQGFSDLSVAVNLSTRQFFQRNLVDLVEDSLKKANLPPRYLELEITESMTMNVSYATDILAELKRLGVRIAIDDFGTGYSSLYYLKDLPIDCVKIDRSFVRHVRTNKHDAALIAMIISIAKHLELTVIAEGVEQVDQLEFLWKEHCHQVQGYLFSPPASSERLSAEYEELQQQSKIYCDQLKHVQAGNR</sequence>
<evidence type="ECO:0000259" key="3">
    <source>
        <dbReference type="PROSITE" id="PS50887"/>
    </source>
</evidence>
<name>A0A1B9AMU0_9BACI</name>
<gene>
    <name evidence="4" type="ORF">A8F95_10545</name>
</gene>
<evidence type="ECO:0000313" key="5">
    <source>
        <dbReference type="Proteomes" id="UP000092578"/>
    </source>
</evidence>
<dbReference type="InterPro" id="IPR050706">
    <property type="entry name" value="Cyclic-di-GMP_PDE-like"/>
</dbReference>
<feature type="domain" description="GGDEF" evidence="3">
    <location>
        <begin position="298"/>
        <end position="432"/>
    </location>
</feature>
<dbReference type="PANTHER" id="PTHR33121">
    <property type="entry name" value="CYCLIC DI-GMP PHOSPHODIESTERASE PDEF"/>
    <property type="match status" value="1"/>
</dbReference>
<feature type="transmembrane region" description="Helical" evidence="1">
    <location>
        <begin position="60"/>
        <end position="78"/>
    </location>
</feature>
<dbReference type="SMART" id="SM00267">
    <property type="entry name" value="GGDEF"/>
    <property type="match status" value="1"/>
</dbReference>
<feature type="transmembrane region" description="Helical" evidence="1">
    <location>
        <begin position="98"/>
        <end position="115"/>
    </location>
</feature>